<evidence type="ECO:0000313" key="8">
    <source>
        <dbReference type="EMBL" id="KAK9802564.1"/>
    </source>
</evidence>
<keyword evidence="4 6" id="KW-0472">Membrane</keyword>
<proteinExistence type="predicted"/>
<feature type="compositionally biased region" description="Low complexity" evidence="5">
    <location>
        <begin position="61"/>
        <end position="72"/>
    </location>
</feature>
<keyword evidence="2 6" id="KW-0812">Transmembrane</keyword>
<feature type="transmembrane region" description="Helical" evidence="6">
    <location>
        <begin position="176"/>
        <end position="198"/>
    </location>
</feature>
<feature type="transmembrane region" description="Helical" evidence="6">
    <location>
        <begin position="143"/>
        <end position="164"/>
    </location>
</feature>
<feature type="domain" description="TMEM205-like" evidence="7">
    <location>
        <begin position="143"/>
        <end position="236"/>
    </location>
</feature>
<evidence type="ECO:0000313" key="9">
    <source>
        <dbReference type="Proteomes" id="UP001465755"/>
    </source>
</evidence>
<dbReference type="GO" id="GO:0016020">
    <property type="term" value="C:membrane"/>
    <property type="evidence" value="ECO:0007669"/>
    <property type="project" value="UniProtKB-SubCell"/>
</dbReference>
<dbReference type="AlphaFoldDB" id="A0AAW1P1K1"/>
<reference evidence="8 9" key="1">
    <citation type="journal article" date="2024" name="Nat. Commun.">
        <title>Phylogenomics reveals the evolutionary origins of lichenization in chlorophyte algae.</title>
        <authorList>
            <person name="Puginier C."/>
            <person name="Libourel C."/>
            <person name="Otte J."/>
            <person name="Skaloud P."/>
            <person name="Haon M."/>
            <person name="Grisel S."/>
            <person name="Petersen M."/>
            <person name="Berrin J.G."/>
            <person name="Delaux P.M."/>
            <person name="Dal Grande F."/>
            <person name="Keller J."/>
        </authorList>
    </citation>
    <scope>NUCLEOTIDE SEQUENCE [LARGE SCALE GENOMIC DNA]</scope>
    <source>
        <strain evidence="8 9">SAG 2036</strain>
    </source>
</reference>
<dbReference type="InterPro" id="IPR053009">
    <property type="entry name" value="Xanthocillin_Biosynth-Assoc"/>
</dbReference>
<evidence type="ECO:0000256" key="3">
    <source>
        <dbReference type="ARBA" id="ARBA00022989"/>
    </source>
</evidence>
<organism evidence="8 9">
    <name type="scientific">Symbiochloris irregularis</name>
    <dbReference type="NCBI Taxonomy" id="706552"/>
    <lineage>
        <taxon>Eukaryota</taxon>
        <taxon>Viridiplantae</taxon>
        <taxon>Chlorophyta</taxon>
        <taxon>core chlorophytes</taxon>
        <taxon>Trebouxiophyceae</taxon>
        <taxon>Trebouxiales</taxon>
        <taxon>Trebouxiaceae</taxon>
        <taxon>Symbiochloris</taxon>
    </lineage>
</organism>
<dbReference type="Pfam" id="PF13664">
    <property type="entry name" value="DUF4149"/>
    <property type="match status" value="1"/>
</dbReference>
<dbReference type="EMBL" id="JALJOQ010000071">
    <property type="protein sequence ID" value="KAK9802564.1"/>
    <property type="molecule type" value="Genomic_DNA"/>
</dbReference>
<feature type="transmembrane region" description="Helical" evidence="6">
    <location>
        <begin position="110"/>
        <end position="131"/>
    </location>
</feature>
<feature type="transmembrane region" description="Helical" evidence="6">
    <location>
        <begin position="204"/>
        <end position="224"/>
    </location>
</feature>
<gene>
    <name evidence="8" type="ORF">WJX73_003683</name>
</gene>
<comment type="caution">
    <text evidence="8">The sequence shown here is derived from an EMBL/GenBank/DDBJ whole genome shotgun (WGS) entry which is preliminary data.</text>
</comment>
<protein>
    <recommendedName>
        <fullName evidence="7">TMEM205-like domain-containing protein</fullName>
    </recommendedName>
</protein>
<evidence type="ECO:0000256" key="1">
    <source>
        <dbReference type="ARBA" id="ARBA00004370"/>
    </source>
</evidence>
<feature type="transmembrane region" description="Helical" evidence="6">
    <location>
        <begin position="259"/>
        <end position="280"/>
    </location>
</feature>
<evidence type="ECO:0000259" key="7">
    <source>
        <dbReference type="Pfam" id="PF13664"/>
    </source>
</evidence>
<evidence type="ECO:0000256" key="2">
    <source>
        <dbReference type="ARBA" id="ARBA00022692"/>
    </source>
</evidence>
<dbReference type="PANTHER" id="PTHR23241">
    <property type="entry name" value="LATE EMBRYOGENESIS ABUNDANT PLANTS LEA-RELATED"/>
    <property type="match status" value="1"/>
</dbReference>
<evidence type="ECO:0000256" key="5">
    <source>
        <dbReference type="SAM" id="MobiDB-lite"/>
    </source>
</evidence>
<feature type="region of interest" description="Disordered" evidence="5">
    <location>
        <begin position="61"/>
        <end position="97"/>
    </location>
</feature>
<sequence length="289" mass="30287">MLLALTSGSSRALTALRSPAVCHPTRSALLVTPCAHKTARLSPEISRVSLVTRASAAGSAAVPSQSHSSSTANMNGNGLSPLGAKPSQSNQANEEVQGAMLEPSAANKNWVRVSAIVAAIAAVSGSMNFLPGQLSRSVHLTGFAVWLGTNVWVSVAGLIMFKNLPRQTFGKLQAKLFPPYFAANVAAIAVQIGSLAFTSGTTPVVNQIALGGALVINLANWLVVEPGATRVMLERYQLENSPNRDAAKVKQLYKQFGKLHGLSSSLNLGSLVGAFVHGWWLSSLFTFAV</sequence>
<keyword evidence="3 6" id="KW-1133">Transmembrane helix</keyword>
<dbReference type="InterPro" id="IPR025423">
    <property type="entry name" value="TMEM205-like"/>
</dbReference>
<dbReference type="Proteomes" id="UP001465755">
    <property type="component" value="Unassembled WGS sequence"/>
</dbReference>
<dbReference type="PANTHER" id="PTHR23241:SF102">
    <property type="entry name" value="LD23009P"/>
    <property type="match status" value="1"/>
</dbReference>
<accession>A0AAW1P1K1</accession>
<name>A0AAW1P1K1_9CHLO</name>
<comment type="subcellular location">
    <subcellularLocation>
        <location evidence="1">Membrane</location>
    </subcellularLocation>
</comment>
<evidence type="ECO:0000256" key="4">
    <source>
        <dbReference type="ARBA" id="ARBA00023136"/>
    </source>
</evidence>
<evidence type="ECO:0000256" key="6">
    <source>
        <dbReference type="SAM" id="Phobius"/>
    </source>
</evidence>
<keyword evidence="9" id="KW-1185">Reference proteome</keyword>